<evidence type="ECO:0000313" key="1">
    <source>
        <dbReference type="EMBL" id="STO56741.1"/>
    </source>
</evidence>
<dbReference type="EMBL" id="UGHD01000002">
    <property type="protein sequence ID" value="STO56741.1"/>
    <property type="molecule type" value="Genomic_DNA"/>
</dbReference>
<name>A0A377HKG1_GRIHO</name>
<dbReference type="RefSeq" id="WP_115659503.1">
    <property type="nucleotide sequence ID" value="NZ_UGHD01000002.1"/>
</dbReference>
<dbReference type="Pfam" id="PF06891">
    <property type="entry name" value="P2_Phage_GpR"/>
    <property type="match status" value="1"/>
</dbReference>
<reference evidence="1 2" key="1">
    <citation type="submission" date="2018-06" db="EMBL/GenBank/DDBJ databases">
        <authorList>
            <consortium name="Pathogen Informatics"/>
            <person name="Doyle S."/>
        </authorList>
    </citation>
    <scope>NUCLEOTIDE SEQUENCE [LARGE SCALE GENOMIC DNA]</scope>
    <source>
        <strain evidence="1 2">NCTC11645</strain>
    </source>
</reference>
<dbReference type="STRING" id="673.AL542_10675"/>
<proteinExistence type="predicted"/>
<dbReference type="AlphaFoldDB" id="A0A377HKG1"/>
<sequence length="161" mass="18159">MAEAYTQTKLQHLTEYVVKALNTRVLDNNIDAWQENAKIVINGDDRGHGIRIAEWQYNAVISIEGFPHHLLDPRYLLAAVACWISEFDTERADLELQDPTLAIDILDDDTVDVTIELELSEPIEMIPDDAGLIHYQGMQYRVQTVPVDTAEEAEISHATDG</sequence>
<organism evidence="1 2">
    <name type="scientific">Grimontia hollisae</name>
    <name type="common">Vibrio hollisae</name>
    <dbReference type="NCBI Taxonomy" id="673"/>
    <lineage>
        <taxon>Bacteria</taxon>
        <taxon>Pseudomonadati</taxon>
        <taxon>Pseudomonadota</taxon>
        <taxon>Gammaproteobacteria</taxon>
        <taxon>Vibrionales</taxon>
        <taxon>Vibrionaceae</taxon>
        <taxon>Grimontia</taxon>
    </lineage>
</organism>
<accession>A0A377HKG1</accession>
<dbReference type="Proteomes" id="UP000254512">
    <property type="component" value="Unassembled WGS sequence"/>
</dbReference>
<gene>
    <name evidence="1" type="ORF">NCTC11645_01115</name>
</gene>
<evidence type="ECO:0000313" key="2">
    <source>
        <dbReference type="Proteomes" id="UP000254512"/>
    </source>
</evidence>
<protein>
    <submittedName>
        <fullName evidence="1">P2 phage tail completion protein R (GpR)</fullName>
    </submittedName>
</protein>
<dbReference type="InterPro" id="IPR009678">
    <property type="entry name" value="Phage_tail_completion_R"/>
</dbReference>